<dbReference type="GO" id="GO:0005737">
    <property type="term" value="C:cytoplasm"/>
    <property type="evidence" value="ECO:0007669"/>
    <property type="project" value="TreeGrafter"/>
</dbReference>
<keyword evidence="4" id="KW-1185">Reference proteome</keyword>
<proteinExistence type="predicted"/>
<dbReference type="Gene3D" id="3.50.50.60">
    <property type="entry name" value="FAD/NAD(P)-binding domain"/>
    <property type="match status" value="2"/>
</dbReference>
<dbReference type="STRING" id="364200.SAMN04488515_2497"/>
<dbReference type="PANTHER" id="PTHR13847:SF289">
    <property type="entry name" value="GLYCINE OXIDASE"/>
    <property type="match status" value="1"/>
</dbReference>
<organism evidence="3 4">
    <name type="scientific">Cognatiyoonia koreensis</name>
    <dbReference type="NCBI Taxonomy" id="364200"/>
    <lineage>
        <taxon>Bacteria</taxon>
        <taxon>Pseudomonadati</taxon>
        <taxon>Pseudomonadota</taxon>
        <taxon>Alphaproteobacteria</taxon>
        <taxon>Rhodobacterales</taxon>
        <taxon>Paracoccaceae</taxon>
        <taxon>Cognatiyoonia</taxon>
    </lineage>
</organism>
<dbReference type="InterPro" id="IPR036188">
    <property type="entry name" value="FAD/NAD-bd_sf"/>
</dbReference>
<feature type="domain" description="FAD dependent oxidoreductase" evidence="2">
    <location>
        <begin position="5"/>
        <end position="327"/>
    </location>
</feature>
<dbReference type="SUPFAM" id="SSF51905">
    <property type="entry name" value="FAD/NAD(P)-binding domain"/>
    <property type="match status" value="1"/>
</dbReference>
<evidence type="ECO:0000259" key="2">
    <source>
        <dbReference type="Pfam" id="PF01266"/>
    </source>
</evidence>
<evidence type="ECO:0000256" key="1">
    <source>
        <dbReference type="ARBA" id="ARBA00023002"/>
    </source>
</evidence>
<dbReference type="Pfam" id="PF01266">
    <property type="entry name" value="DAO"/>
    <property type="match status" value="1"/>
</dbReference>
<dbReference type="SUPFAM" id="SSF54373">
    <property type="entry name" value="FAD-linked reductases, C-terminal domain"/>
    <property type="match status" value="1"/>
</dbReference>
<dbReference type="RefSeq" id="WP_089995239.1">
    <property type="nucleotide sequence ID" value="NZ_FOIZ01000002.1"/>
</dbReference>
<protein>
    <submittedName>
        <fullName evidence="3">Glycine oxidase</fullName>
    </submittedName>
</protein>
<gene>
    <name evidence="3" type="ORF">SAMN04488515_2497</name>
</gene>
<dbReference type="Gene3D" id="3.30.9.10">
    <property type="entry name" value="D-Amino Acid Oxidase, subunit A, domain 2"/>
    <property type="match status" value="2"/>
</dbReference>
<keyword evidence="1" id="KW-0560">Oxidoreductase</keyword>
<evidence type="ECO:0000313" key="3">
    <source>
        <dbReference type="EMBL" id="SEW38671.1"/>
    </source>
</evidence>
<sequence>MATADVTVIGAGIFGLSIAYACVLRGAKVRVIDPGGVAAGASGGIVGALAPHVPEQWNAKKAFQFESLLQAYSFWADVEETTGMQTGYVRSGRIQPLADDAAVALARQRAETAQALWQGKAIWEVISAPKVSWSPQSRTGLVIRDTLSALIHPRKATSALAAAVIAKGGDIATTDRCEGRIVWATGWQGLVEINAGHPRLIGNGVKGQAALFDFDASGEAQLYADGLHIVPHLDGTVAVGSTSERDFGEADSTDYLLDDVISRARTAFPVLENAPVISRWAGVRPRSRSRAPMLGQHPFRPGEFVANGGFKIGFGMAPKVGDVMADLVLDGRVTYPEAFDVTASL</sequence>
<reference evidence="3 4" key="1">
    <citation type="submission" date="2016-10" db="EMBL/GenBank/DDBJ databases">
        <authorList>
            <person name="de Groot N.N."/>
        </authorList>
    </citation>
    <scope>NUCLEOTIDE SEQUENCE [LARGE SCALE GENOMIC DNA]</scope>
    <source>
        <strain evidence="3 4">DSM 17925</strain>
    </source>
</reference>
<dbReference type="EMBL" id="FOIZ01000002">
    <property type="protein sequence ID" value="SEW38671.1"/>
    <property type="molecule type" value="Genomic_DNA"/>
</dbReference>
<dbReference type="OrthoDB" id="7818064at2"/>
<dbReference type="Proteomes" id="UP000199167">
    <property type="component" value="Unassembled WGS sequence"/>
</dbReference>
<dbReference type="GO" id="GO:0016491">
    <property type="term" value="F:oxidoreductase activity"/>
    <property type="evidence" value="ECO:0007669"/>
    <property type="project" value="UniProtKB-KW"/>
</dbReference>
<dbReference type="InterPro" id="IPR006076">
    <property type="entry name" value="FAD-dep_OxRdtase"/>
</dbReference>
<dbReference type="AlphaFoldDB" id="A0A1I0RCZ7"/>
<accession>A0A1I0RCZ7</accession>
<evidence type="ECO:0000313" key="4">
    <source>
        <dbReference type="Proteomes" id="UP000199167"/>
    </source>
</evidence>
<dbReference type="PANTHER" id="PTHR13847">
    <property type="entry name" value="SARCOSINE DEHYDROGENASE-RELATED"/>
    <property type="match status" value="1"/>
</dbReference>
<name>A0A1I0RCZ7_9RHOB</name>